<dbReference type="AlphaFoldDB" id="A0A0L0RVX3"/>
<dbReference type="VEuPathDB" id="FungiDB:AMAG_00516"/>
<keyword evidence="2" id="KW-1185">Reference proteome</keyword>
<evidence type="ECO:0000313" key="1">
    <source>
        <dbReference type="EMBL" id="KNE54547.1"/>
    </source>
</evidence>
<dbReference type="OrthoDB" id="1055097at2759"/>
<protein>
    <submittedName>
        <fullName evidence="1">Uncharacterized protein</fullName>
    </submittedName>
</protein>
<dbReference type="SUPFAM" id="SSF52047">
    <property type="entry name" value="RNI-like"/>
    <property type="match status" value="1"/>
</dbReference>
<sequence>MTDTSSSCCSLVQPRLTLDNLLTPVLDCIAELLAGLDRIALLYLAFAAPPLFAPCLRVAIRTARRTHFSRYSEQRHRANQPLGAKVHLSPGLLGHFHATQHQTEIFHWSLILLLRAADRSLLHLPQTGFTRVQPSVAASRCWSLLPIPLSQIRSFTVFEGASSVIIPPSCRSLSVEGDVPWRELAFPPTISSLSLKYITVRPECIDALSQLLPNLRTLSFLDVAPDEGDEDDCKSVKLLLVNHIPSTVKTLILHSNNVEMTTDAVMPALARAIPQLPSLASLRLIGFDPVQVNLVMATLPREGFSELTLGFNVFNGDHVAALERVANSLPTSVGSFSLDLMLDIDGRDDKDDYRLDPLRDFVTRIPLATRNLSVRLAVWDDLLCRTIPISPTLTSLKIAIGQWNRCLGLDDLVARLPTTLTHLTITSWTLRNTLTARSNLARRLPPRLMKLQLIRCELTDVDLVHFQWPSSLLHLDLCGNSLTRLPPTLPSGLHTLVLSRNSLLNDTGFEAVLLPTLLRVLNLGGTKVGDGTAAGLLHHMPMRSEWRRMHVHVKNTEISPAVLGQLRAKFVVVK</sequence>
<name>A0A0L0RVX3_ALLM3</name>
<evidence type="ECO:0000313" key="2">
    <source>
        <dbReference type="Proteomes" id="UP000054350"/>
    </source>
</evidence>
<dbReference type="Proteomes" id="UP000054350">
    <property type="component" value="Unassembled WGS sequence"/>
</dbReference>
<dbReference type="InterPro" id="IPR032675">
    <property type="entry name" value="LRR_dom_sf"/>
</dbReference>
<proteinExistence type="predicted"/>
<reference evidence="1 2" key="1">
    <citation type="submission" date="2009-11" db="EMBL/GenBank/DDBJ databases">
        <title>Annotation of Allomyces macrogynus ATCC 38327.</title>
        <authorList>
            <consortium name="The Broad Institute Genome Sequencing Platform"/>
            <person name="Russ C."/>
            <person name="Cuomo C."/>
            <person name="Burger G."/>
            <person name="Gray M.W."/>
            <person name="Holland P.W.H."/>
            <person name="King N."/>
            <person name="Lang F.B.F."/>
            <person name="Roger A.J."/>
            <person name="Ruiz-Trillo I."/>
            <person name="Young S.K."/>
            <person name="Zeng Q."/>
            <person name="Gargeya S."/>
            <person name="Fitzgerald M."/>
            <person name="Haas B."/>
            <person name="Abouelleil A."/>
            <person name="Alvarado L."/>
            <person name="Arachchi H.M."/>
            <person name="Berlin A."/>
            <person name="Chapman S.B."/>
            <person name="Gearin G."/>
            <person name="Goldberg J."/>
            <person name="Griggs A."/>
            <person name="Gujja S."/>
            <person name="Hansen M."/>
            <person name="Heiman D."/>
            <person name="Howarth C."/>
            <person name="Larimer J."/>
            <person name="Lui A."/>
            <person name="MacDonald P.J.P."/>
            <person name="McCowen C."/>
            <person name="Montmayeur A."/>
            <person name="Murphy C."/>
            <person name="Neiman D."/>
            <person name="Pearson M."/>
            <person name="Priest M."/>
            <person name="Roberts A."/>
            <person name="Saif S."/>
            <person name="Shea T."/>
            <person name="Sisk P."/>
            <person name="Stolte C."/>
            <person name="Sykes S."/>
            <person name="Wortman J."/>
            <person name="Nusbaum C."/>
            <person name="Birren B."/>
        </authorList>
    </citation>
    <scope>NUCLEOTIDE SEQUENCE [LARGE SCALE GENOMIC DNA]</scope>
    <source>
        <strain evidence="1 2">ATCC 38327</strain>
    </source>
</reference>
<dbReference type="EMBL" id="GG745328">
    <property type="protein sequence ID" value="KNE54547.1"/>
    <property type="molecule type" value="Genomic_DNA"/>
</dbReference>
<dbReference type="Gene3D" id="3.80.10.10">
    <property type="entry name" value="Ribonuclease Inhibitor"/>
    <property type="match status" value="2"/>
</dbReference>
<reference evidence="2" key="2">
    <citation type="submission" date="2009-11" db="EMBL/GenBank/DDBJ databases">
        <title>The Genome Sequence of Allomyces macrogynus strain ATCC 38327.</title>
        <authorList>
            <consortium name="The Broad Institute Genome Sequencing Platform"/>
            <person name="Russ C."/>
            <person name="Cuomo C."/>
            <person name="Shea T."/>
            <person name="Young S.K."/>
            <person name="Zeng Q."/>
            <person name="Koehrsen M."/>
            <person name="Haas B."/>
            <person name="Borodovsky M."/>
            <person name="Guigo R."/>
            <person name="Alvarado L."/>
            <person name="Berlin A."/>
            <person name="Borenstein D."/>
            <person name="Chen Z."/>
            <person name="Engels R."/>
            <person name="Freedman E."/>
            <person name="Gellesch M."/>
            <person name="Goldberg J."/>
            <person name="Griggs A."/>
            <person name="Gujja S."/>
            <person name="Heiman D."/>
            <person name="Hepburn T."/>
            <person name="Howarth C."/>
            <person name="Jen D."/>
            <person name="Larson L."/>
            <person name="Lewis B."/>
            <person name="Mehta T."/>
            <person name="Park D."/>
            <person name="Pearson M."/>
            <person name="Roberts A."/>
            <person name="Saif S."/>
            <person name="Shenoy N."/>
            <person name="Sisk P."/>
            <person name="Stolte C."/>
            <person name="Sykes S."/>
            <person name="Walk T."/>
            <person name="White J."/>
            <person name="Yandava C."/>
            <person name="Burger G."/>
            <person name="Gray M.W."/>
            <person name="Holland P.W.H."/>
            <person name="King N."/>
            <person name="Lang F.B.F."/>
            <person name="Roger A.J."/>
            <person name="Ruiz-Trillo I."/>
            <person name="Lander E."/>
            <person name="Nusbaum C."/>
        </authorList>
    </citation>
    <scope>NUCLEOTIDE SEQUENCE [LARGE SCALE GENOMIC DNA]</scope>
    <source>
        <strain evidence="2">ATCC 38327</strain>
    </source>
</reference>
<organism evidence="1 2">
    <name type="scientific">Allomyces macrogynus (strain ATCC 38327)</name>
    <name type="common">Allomyces javanicus var. macrogynus</name>
    <dbReference type="NCBI Taxonomy" id="578462"/>
    <lineage>
        <taxon>Eukaryota</taxon>
        <taxon>Fungi</taxon>
        <taxon>Fungi incertae sedis</taxon>
        <taxon>Blastocladiomycota</taxon>
        <taxon>Blastocladiomycetes</taxon>
        <taxon>Blastocladiales</taxon>
        <taxon>Blastocladiaceae</taxon>
        <taxon>Allomyces</taxon>
    </lineage>
</organism>
<gene>
    <name evidence="1" type="ORF">AMAG_00516</name>
</gene>
<accession>A0A0L0RVX3</accession>